<comment type="caution">
    <text evidence="2">The sequence shown here is derived from an EMBL/GenBank/DDBJ whole genome shotgun (WGS) entry which is preliminary data.</text>
</comment>
<feature type="region of interest" description="Disordered" evidence="1">
    <location>
        <begin position="1"/>
        <end position="30"/>
    </location>
</feature>
<dbReference type="EMBL" id="JARJBB010000006">
    <property type="protein sequence ID" value="MDF3299880.1"/>
    <property type="molecule type" value="Genomic_DNA"/>
</dbReference>
<dbReference type="Proteomes" id="UP001221150">
    <property type="component" value="Unassembled WGS sequence"/>
</dbReference>
<evidence type="ECO:0000313" key="2">
    <source>
        <dbReference type="EMBL" id="MDF3299880.1"/>
    </source>
</evidence>
<evidence type="ECO:0000256" key="1">
    <source>
        <dbReference type="SAM" id="MobiDB-lite"/>
    </source>
</evidence>
<proteinExistence type="predicted"/>
<organism evidence="2 3">
    <name type="scientific">Streptomyces tropicalis</name>
    <dbReference type="NCBI Taxonomy" id="3034234"/>
    <lineage>
        <taxon>Bacteria</taxon>
        <taxon>Bacillati</taxon>
        <taxon>Actinomycetota</taxon>
        <taxon>Actinomycetes</taxon>
        <taxon>Kitasatosporales</taxon>
        <taxon>Streptomycetaceae</taxon>
        <taxon>Streptomyces</taxon>
    </lineage>
</organism>
<sequence>MSDPPSRTARRPPSTRSASQPPGSPARKLRDMYAAKTAVADCGAMPWPPRAGDAVR</sequence>
<accession>A0ABT6A5G3</accession>
<reference evidence="2 3" key="1">
    <citation type="submission" date="2023-03" db="EMBL/GenBank/DDBJ databases">
        <title>Draft genome sequence of Streptomyces sp. K1PA1 isolated from peat swamp forest in Thailand.</title>
        <authorList>
            <person name="Klaysubun C."/>
            <person name="Duangmal K."/>
        </authorList>
    </citation>
    <scope>NUCLEOTIDE SEQUENCE [LARGE SCALE GENOMIC DNA]</scope>
    <source>
        <strain evidence="2 3">K1PA1</strain>
    </source>
</reference>
<keyword evidence="3" id="KW-1185">Reference proteome</keyword>
<evidence type="ECO:0000313" key="3">
    <source>
        <dbReference type="Proteomes" id="UP001221150"/>
    </source>
</evidence>
<feature type="compositionally biased region" description="Low complexity" evidence="1">
    <location>
        <begin position="1"/>
        <end position="19"/>
    </location>
</feature>
<name>A0ABT6A5G3_9ACTN</name>
<protein>
    <submittedName>
        <fullName evidence="2">Uncharacterized protein</fullName>
    </submittedName>
</protein>
<gene>
    <name evidence="2" type="ORF">P3H78_14825</name>
</gene>